<protein>
    <submittedName>
        <fullName evidence="3">Type II secretory pathway pseudopilin PulG</fullName>
    </submittedName>
</protein>
<gene>
    <name evidence="3" type="ORF">QE405_001601</name>
</gene>
<keyword evidence="2" id="KW-0472">Membrane</keyword>
<reference evidence="3" key="1">
    <citation type="submission" date="2023-07" db="EMBL/GenBank/DDBJ databases">
        <title>Functional and genomic diversity of the sorghum phyllosphere microbiome.</title>
        <authorList>
            <person name="Shade A."/>
        </authorList>
    </citation>
    <scope>NUCLEOTIDE SEQUENCE</scope>
    <source>
        <strain evidence="3">SORGH_AS_1067</strain>
    </source>
</reference>
<evidence type="ECO:0000256" key="1">
    <source>
        <dbReference type="SAM" id="MobiDB-lite"/>
    </source>
</evidence>
<feature type="transmembrane region" description="Helical" evidence="2">
    <location>
        <begin position="6"/>
        <end position="31"/>
    </location>
</feature>
<name>A0AAJ1X386_9ACTN</name>
<dbReference type="EMBL" id="JAUTAN010000001">
    <property type="protein sequence ID" value="MDQ1104317.1"/>
    <property type="molecule type" value="Genomic_DNA"/>
</dbReference>
<organism evidence="3 4">
    <name type="scientific">Nocardioides zeae</name>
    <dbReference type="NCBI Taxonomy" id="1457234"/>
    <lineage>
        <taxon>Bacteria</taxon>
        <taxon>Bacillati</taxon>
        <taxon>Actinomycetota</taxon>
        <taxon>Actinomycetes</taxon>
        <taxon>Propionibacteriales</taxon>
        <taxon>Nocardioidaceae</taxon>
        <taxon>Nocardioides</taxon>
    </lineage>
</organism>
<accession>A0AAJ1X386</accession>
<comment type="caution">
    <text evidence="3">The sequence shown here is derived from an EMBL/GenBank/DDBJ whole genome shotgun (WGS) entry which is preliminary data.</text>
</comment>
<dbReference type="AlphaFoldDB" id="A0AAJ1X386"/>
<evidence type="ECO:0000313" key="4">
    <source>
        <dbReference type="Proteomes" id="UP001239215"/>
    </source>
</evidence>
<feature type="region of interest" description="Disordered" evidence="1">
    <location>
        <begin position="178"/>
        <end position="217"/>
    </location>
</feature>
<dbReference type="Proteomes" id="UP001239215">
    <property type="component" value="Unassembled WGS sequence"/>
</dbReference>
<proteinExistence type="predicted"/>
<sequence length="217" mass="23331">MSDELTTPVVLLGVVLAALVAVALVVGLLALRRQRRTAAALDRAHAEAAALRSEIDAVRRAVTAGTEPDPATGHEEAGAVLPRDAAREARARHAPAPPSYVITRLGGDVPEAVGTHGEGPTAGGPRRTVEVAGRVDGKLFADLLLRETLVRVGAVAHGARRALAPETRHRIRFEMRREVKRSRKERRAEVRQARRELHARQRREAQGVGEGLEKGVA</sequence>
<evidence type="ECO:0000313" key="3">
    <source>
        <dbReference type="EMBL" id="MDQ1104317.1"/>
    </source>
</evidence>
<feature type="compositionally biased region" description="Basic and acidic residues" evidence="1">
    <location>
        <begin position="186"/>
        <end position="217"/>
    </location>
</feature>
<evidence type="ECO:0000256" key="2">
    <source>
        <dbReference type="SAM" id="Phobius"/>
    </source>
</evidence>
<keyword evidence="2" id="KW-1133">Transmembrane helix</keyword>
<dbReference type="RefSeq" id="WP_307199681.1">
    <property type="nucleotide sequence ID" value="NZ_JAUTAN010000001.1"/>
</dbReference>
<keyword evidence="2" id="KW-0812">Transmembrane</keyword>